<dbReference type="OrthoDB" id="10254418at2759"/>
<keyword evidence="7 9" id="KW-0472">Membrane</keyword>
<proteinExistence type="predicted"/>
<evidence type="ECO:0000256" key="5">
    <source>
        <dbReference type="ARBA" id="ARBA00022692"/>
    </source>
</evidence>
<dbReference type="PANTHER" id="PTHR30574:SF1">
    <property type="entry name" value="SULPHUR TRANSPORT DOMAIN-CONTAINING PROTEIN"/>
    <property type="match status" value="1"/>
</dbReference>
<reference evidence="12" key="2">
    <citation type="submission" date="2012-11" db="EMBL/GenBank/DDBJ databases">
        <authorList>
            <person name="Kuo A."/>
            <person name="Curtis B.A."/>
            <person name="Tanifuji G."/>
            <person name="Burki F."/>
            <person name="Gruber A."/>
            <person name="Irimia M."/>
            <person name="Maruyama S."/>
            <person name="Arias M.C."/>
            <person name="Ball S.G."/>
            <person name="Gile G.H."/>
            <person name="Hirakawa Y."/>
            <person name="Hopkins J.F."/>
            <person name="Rensing S.A."/>
            <person name="Schmutz J."/>
            <person name="Symeonidi A."/>
            <person name="Elias M."/>
            <person name="Eveleigh R.J."/>
            <person name="Herman E.K."/>
            <person name="Klute M.J."/>
            <person name="Nakayama T."/>
            <person name="Obornik M."/>
            <person name="Reyes-Prieto A."/>
            <person name="Armbrust E.V."/>
            <person name="Aves S.J."/>
            <person name="Beiko R.G."/>
            <person name="Coutinho P."/>
            <person name="Dacks J.B."/>
            <person name="Durnford D.G."/>
            <person name="Fast N.M."/>
            <person name="Green B.R."/>
            <person name="Grisdale C."/>
            <person name="Hempe F."/>
            <person name="Henrissat B."/>
            <person name="Hoppner M.P."/>
            <person name="Ishida K.-I."/>
            <person name="Kim E."/>
            <person name="Koreny L."/>
            <person name="Kroth P.G."/>
            <person name="Liu Y."/>
            <person name="Malik S.-B."/>
            <person name="Maier U.G."/>
            <person name="McRose D."/>
            <person name="Mock T."/>
            <person name="Neilson J.A."/>
            <person name="Onodera N.T."/>
            <person name="Poole A.M."/>
            <person name="Pritham E.J."/>
            <person name="Richards T.A."/>
            <person name="Rocap G."/>
            <person name="Roy S.W."/>
            <person name="Sarai C."/>
            <person name="Schaack S."/>
            <person name="Shirato S."/>
            <person name="Slamovits C.H."/>
            <person name="Spencer D.F."/>
            <person name="Suzuki S."/>
            <person name="Worden A.Z."/>
            <person name="Zauner S."/>
            <person name="Barry K."/>
            <person name="Bell C."/>
            <person name="Bharti A.K."/>
            <person name="Crow J.A."/>
            <person name="Grimwood J."/>
            <person name="Kramer R."/>
            <person name="Lindquist E."/>
            <person name="Lucas S."/>
            <person name="Salamov A."/>
            <person name="McFadden G.I."/>
            <person name="Lane C.E."/>
            <person name="Keeling P.J."/>
            <person name="Gray M.W."/>
            <person name="Grigoriev I.V."/>
            <person name="Archibald J.M."/>
        </authorList>
    </citation>
    <scope>NUCLEOTIDE SEQUENCE</scope>
    <source>
        <strain evidence="12">CCMP2712</strain>
    </source>
</reference>
<dbReference type="KEGG" id="gtt:GUITHDRAFT_117190"/>
<evidence type="ECO:0000256" key="6">
    <source>
        <dbReference type="ARBA" id="ARBA00022989"/>
    </source>
</evidence>
<keyword evidence="6 9" id="KW-1133">Transmembrane helix</keyword>
<dbReference type="OMA" id="RRSMIGI"/>
<keyword evidence="3" id="KW-1003">Cell membrane</keyword>
<keyword evidence="12" id="KW-1185">Reference proteome</keyword>
<comment type="subcellular location">
    <subcellularLocation>
        <location evidence="1">Cell inner membrane</location>
        <topology evidence="1">Multi-pass membrane protein</topology>
    </subcellularLocation>
</comment>
<feature type="transmembrane region" description="Helical" evidence="9">
    <location>
        <begin position="194"/>
        <end position="221"/>
    </location>
</feature>
<keyword evidence="2" id="KW-0813">Transport</keyword>
<evidence type="ECO:0000256" key="7">
    <source>
        <dbReference type="ARBA" id="ARBA00023136"/>
    </source>
</evidence>
<evidence type="ECO:0000256" key="2">
    <source>
        <dbReference type="ARBA" id="ARBA00022448"/>
    </source>
</evidence>
<dbReference type="PANTHER" id="PTHR30574">
    <property type="entry name" value="INNER MEMBRANE PROTEIN YEDE"/>
    <property type="match status" value="1"/>
</dbReference>
<feature type="transmembrane region" description="Helical" evidence="9">
    <location>
        <begin position="336"/>
        <end position="355"/>
    </location>
</feature>
<dbReference type="RefSeq" id="XP_005823626.1">
    <property type="nucleotide sequence ID" value="XM_005823569.1"/>
</dbReference>
<feature type="region of interest" description="Disordered" evidence="8">
    <location>
        <begin position="1"/>
        <end position="39"/>
    </location>
</feature>
<dbReference type="STRING" id="905079.L1IK76"/>
<dbReference type="EMBL" id="JH993070">
    <property type="protein sequence ID" value="EKX36646.1"/>
    <property type="molecule type" value="Genomic_DNA"/>
</dbReference>
<dbReference type="GeneID" id="17293388"/>
<feature type="transmembrane region" description="Helical" evidence="9">
    <location>
        <begin position="400"/>
        <end position="425"/>
    </location>
</feature>
<gene>
    <name evidence="10" type="ORF">GUITHDRAFT_117190</name>
</gene>
<dbReference type="AlphaFoldDB" id="L1IK76"/>
<reference evidence="10 12" key="1">
    <citation type="journal article" date="2012" name="Nature">
        <title>Algal genomes reveal evolutionary mosaicism and the fate of nucleomorphs.</title>
        <authorList>
            <consortium name="DOE Joint Genome Institute"/>
            <person name="Curtis B.A."/>
            <person name="Tanifuji G."/>
            <person name="Burki F."/>
            <person name="Gruber A."/>
            <person name="Irimia M."/>
            <person name="Maruyama S."/>
            <person name="Arias M.C."/>
            <person name="Ball S.G."/>
            <person name="Gile G.H."/>
            <person name="Hirakawa Y."/>
            <person name="Hopkins J.F."/>
            <person name="Kuo A."/>
            <person name="Rensing S.A."/>
            <person name="Schmutz J."/>
            <person name="Symeonidi A."/>
            <person name="Elias M."/>
            <person name="Eveleigh R.J."/>
            <person name="Herman E.K."/>
            <person name="Klute M.J."/>
            <person name="Nakayama T."/>
            <person name="Obornik M."/>
            <person name="Reyes-Prieto A."/>
            <person name="Armbrust E.V."/>
            <person name="Aves S.J."/>
            <person name="Beiko R.G."/>
            <person name="Coutinho P."/>
            <person name="Dacks J.B."/>
            <person name="Durnford D.G."/>
            <person name="Fast N.M."/>
            <person name="Green B.R."/>
            <person name="Grisdale C.J."/>
            <person name="Hempel F."/>
            <person name="Henrissat B."/>
            <person name="Hoppner M.P."/>
            <person name="Ishida K."/>
            <person name="Kim E."/>
            <person name="Koreny L."/>
            <person name="Kroth P.G."/>
            <person name="Liu Y."/>
            <person name="Malik S.B."/>
            <person name="Maier U.G."/>
            <person name="McRose D."/>
            <person name="Mock T."/>
            <person name="Neilson J.A."/>
            <person name="Onodera N.T."/>
            <person name="Poole A.M."/>
            <person name="Pritham E.J."/>
            <person name="Richards T.A."/>
            <person name="Rocap G."/>
            <person name="Roy S.W."/>
            <person name="Sarai C."/>
            <person name="Schaack S."/>
            <person name="Shirato S."/>
            <person name="Slamovits C.H."/>
            <person name="Spencer D.F."/>
            <person name="Suzuki S."/>
            <person name="Worden A.Z."/>
            <person name="Zauner S."/>
            <person name="Barry K."/>
            <person name="Bell C."/>
            <person name="Bharti A.K."/>
            <person name="Crow J.A."/>
            <person name="Grimwood J."/>
            <person name="Kramer R."/>
            <person name="Lindquist E."/>
            <person name="Lucas S."/>
            <person name="Salamov A."/>
            <person name="McFadden G.I."/>
            <person name="Lane C.E."/>
            <person name="Keeling P.J."/>
            <person name="Gray M.W."/>
            <person name="Grigoriev I.V."/>
            <person name="Archibald J.M."/>
        </authorList>
    </citation>
    <scope>NUCLEOTIDE SEQUENCE</scope>
    <source>
        <strain evidence="10 12">CCMP2712</strain>
    </source>
</reference>
<reference evidence="11" key="3">
    <citation type="submission" date="2016-03" db="UniProtKB">
        <authorList>
            <consortium name="EnsemblProtists"/>
        </authorList>
    </citation>
    <scope>IDENTIFICATION</scope>
</reference>
<evidence type="ECO:0000313" key="11">
    <source>
        <dbReference type="EnsemblProtists" id="EKX36646"/>
    </source>
</evidence>
<dbReference type="GO" id="GO:0005886">
    <property type="term" value="C:plasma membrane"/>
    <property type="evidence" value="ECO:0007669"/>
    <property type="project" value="UniProtKB-SubCell"/>
</dbReference>
<feature type="transmembrane region" description="Helical" evidence="9">
    <location>
        <begin position="114"/>
        <end position="137"/>
    </location>
</feature>
<feature type="transmembrane region" description="Helical" evidence="9">
    <location>
        <begin position="76"/>
        <end position="94"/>
    </location>
</feature>
<feature type="transmembrane region" description="Helical" evidence="9">
    <location>
        <begin position="149"/>
        <end position="174"/>
    </location>
</feature>
<keyword evidence="4" id="KW-0997">Cell inner membrane</keyword>
<feature type="transmembrane region" description="Helical" evidence="9">
    <location>
        <begin position="367"/>
        <end position="388"/>
    </location>
</feature>
<accession>L1IK76</accession>
<dbReference type="Proteomes" id="UP000011087">
    <property type="component" value="Unassembled WGS sequence"/>
</dbReference>
<evidence type="ECO:0000256" key="8">
    <source>
        <dbReference type="SAM" id="MobiDB-lite"/>
    </source>
</evidence>
<dbReference type="PaxDb" id="55529-EKX36646"/>
<dbReference type="eggNOG" id="ENOG502RZM3">
    <property type="taxonomic scope" value="Eukaryota"/>
</dbReference>
<organism evidence="10">
    <name type="scientific">Guillardia theta (strain CCMP2712)</name>
    <name type="common">Cryptophyte</name>
    <dbReference type="NCBI Taxonomy" id="905079"/>
    <lineage>
        <taxon>Eukaryota</taxon>
        <taxon>Cryptophyceae</taxon>
        <taxon>Pyrenomonadales</taxon>
        <taxon>Geminigeraceae</taxon>
        <taxon>Guillardia</taxon>
    </lineage>
</organism>
<evidence type="ECO:0000256" key="1">
    <source>
        <dbReference type="ARBA" id="ARBA00004429"/>
    </source>
</evidence>
<name>L1IK76_GUITC</name>
<evidence type="ECO:0000256" key="9">
    <source>
        <dbReference type="SAM" id="Phobius"/>
    </source>
</evidence>
<evidence type="ECO:0000256" key="3">
    <source>
        <dbReference type="ARBA" id="ARBA00022475"/>
    </source>
</evidence>
<sequence length="438" mass="46800">MSTSPLHPLSRLSHISSPGSNASSSDLLESNNQQQYFNPKPDSFVAVVTTSDPTNKDLEAGSQHEMSVKEPSSWKWTNAMIASAIMGLIFGIAMELGKVTLPIVIREQFIFRRFIMLKMFLGASGASALFLAILSRVTPDQLQSARTEFMGCVVGKGLAATALGAFILGCGMALAGSCPGMVLVQIGSGVPNAWVTLLGGLSAAMCYGMVQPWFVPLFSVAQIKTLRLEEFSALRRFSYTQLALAVFVMVAVVVIVLEIVFPWASKSELPPWTEAWESALPPEMMGVFIGLNQILAVLFLNDTLGSSSAYMTCTSQALVSKSLRERFLHWSGFRTGLGNVWQPVYLTFAIIGALISSKASGTFGKPAGVTPVQAFFGGFLAIFGSRIASGCTSGHGLSGVALLSVKSMVAVPAMFLGGIMVGFSFDHADSYAYRGFLM</sequence>
<evidence type="ECO:0000256" key="4">
    <source>
        <dbReference type="ARBA" id="ARBA00022519"/>
    </source>
</evidence>
<dbReference type="Pfam" id="PF04143">
    <property type="entry name" value="Sulf_transp"/>
    <property type="match status" value="1"/>
</dbReference>
<feature type="transmembrane region" description="Helical" evidence="9">
    <location>
        <begin position="284"/>
        <end position="301"/>
    </location>
</feature>
<protein>
    <submittedName>
        <fullName evidence="10 11">Uncharacterized protein</fullName>
    </submittedName>
</protein>
<feature type="compositionally biased region" description="Polar residues" evidence="8">
    <location>
        <begin position="13"/>
        <end position="37"/>
    </location>
</feature>
<feature type="transmembrane region" description="Helical" evidence="9">
    <location>
        <begin position="242"/>
        <end position="264"/>
    </location>
</feature>
<dbReference type="EnsemblProtists" id="EKX36646">
    <property type="protein sequence ID" value="EKX36646"/>
    <property type="gene ID" value="GUITHDRAFT_117190"/>
</dbReference>
<dbReference type="HOGENOM" id="CLU_053006_1_0_1"/>
<evidence type="ECO:0000313" key="12">
    <source>
        <dbReference type="Proteomes" id="UP000011087"/>
    </source>
</evidence>
<keyword evidence="5 9" id="KW-0812">Transmembrane</keyword>
<evidence type="ECO:0000313" key="10">
    <source>
        <dbReference type="EMBL" id="EKX36646.1"/>
    </source>
</evidence>
<dbReference type="InterPro" id="IPR007272">
    <property type="entry name" value="Sulf_transp_TsuA/YedE"/>
</dbReference>